<dbReference type="Proteomes" id="UP001242480">
    <property type="component" value="Unassembled WGS sequence"/>
</dbReference>
<feature type="domain" description="Solute-binding protein family 3/N-terminal" evidence="6">
    <location>
        <begin position="28"/>
        <end position="254"/>
    </location>
</feature>
<dbReference type="PANTHER" id="PTHR35936">
    <property type="entry name" value="MEMBRANE-BOUND LYTIC MUREIN TRANSGLYCOSYLASE F"/>
    <property type="match status" value="1"/>
</dbReference>
<evidence type="ECO:0000256" key="3">
    <source>
        <dbReference type="ARBA" id="ARBA00022729"/>
    </source>
</evidence>
<evidence type="ECO:0000313" key="8">
    <source>
        <dbReference type="Proteomes" id="UP001242480"/>
    </source>
</evidence>
<feature type="signal peptide" evidence="5">
    <location>
        <begin position="1"/>
        <end position="17"/>
    </location>
</feature>
<keyword evidence="8" id="KW-1185">Reference proteome</keyword>
<gene>
    <name evidence="7" type="ORF">QO011_006800</name>
</gene>
<keyword evidence="3 5" id="KW-0732">Signal</keyword>
<feature type="chain" id="PRO_5046982243" evidence="5">
    <location>
        <begin position="18"/>
        <end position="256"/>
    </location>
</feature>
<dbReference type="Gene3D" id="3.40.190.10">
    <property type="entry name" value="Periplasmic binding protein-like II"/>
    <property type="match status" value="2"/>
</dbReference>
<dbReference type="PANTHER" id="PTHR35936:SF17">
    <property type="entry name" value="ARGININE-BINDING EXTRACELLULAR PROTEIN ARTP"/>
    <property type="match status" value="1"/>
</dbReference>
<evidence type="ECO:0000259" key="6">
    <source>
        <dbReference type="SMART" id="SM00062"/>
    </source>
</evidence>
<proteinExistence type="inferred from homology"/>
<comment type="subcellular location">
    <subcellularLocation>
        <location evidence="1">Cell envelope</location>
    </subcellularLocation>
</comment>
<dbReference type="PROSITE" id="PS01039">
    <property type="entry name" value="SBP_BACTERIAL_3"/>
    <property type="match status" value="1"/>
</dbReference>
<dbReference type="SUPFAM" id="SSF53850">
    <property type="entry name" value="Periplasmic binding protein-like II"/>
    <property type="match status" value="1"/>
</dbReference>
<evidence type="ECO:0000256" key="4">
    <source>
        <dbReference type="RuleBase" id="RU003744"/>
    </source>
</evidence>
<comment type="similarity">
    <text evidence="2 4">Belongs to the bacterial solute-binding protein 3 family.</text>
</comment>
<name>A0ABU0JHL5_9HYPH</name>
<evidence type="ECO:0000256" key="5">
    <source>
        <dbReference type="SAM" id="SignalP"/>
    </source>
</evidence>
<evidence type="ECO:0000313" key="7">
    <source>
        <dbReference type="EMBL" id="MDQ0473764.1"/>
    </source>
</evidence>
<comment type="caution">
    <text evidence="7">The sequence shown here is derived from an EMBL/GenBank/DDBJ whole genome shotgun (WGS) entry which is preliminary data.</text>
</comment>
<dbReference type="EMBL" id="JAUSVX010000018">
    <property type="protein sequence ID" value="MDQ0473764.1"/>
    <property type="molecule type" value="Genomic_DNA"/>
</dbReference>
<sequence length="256" mass="27407">MRLLRAIAAALPALLFAAGGAGSELRSSIRVASEGGNPPFNTVDADGRLAGFDIDIAQALCDRMKVTCSYVQVKWEDLIPGLLAGRFDAIAADMSITAERRRLVAFTDRYSAMPGTFAIRTGDDIGDASPAALRGKVLGAQAGTTAAAYLQQRYKSSRVRLFDTQAELEAALAAGRIHALLADKFTIYGWLQRAESGGCCRFAGVELPDVNPDGEGIAVRKEDDGLRTRLNQALRAIKADGTYKAITAKYFPFSIE</sequence>
<dbReference type="RefSeq" id="WP_307282388.1">
    <property type="nucleotide sequence ID" value="NZ_JAUSVX010000018.1"/>
</dbReference>
<reference evidence="7 8" key="1">
    <citation type="submission" date="2023-07" db="EMBL/GenBank/DDBJ databases">
        <title>Genomic Encyclopedia of Type Strains, Phase IV (KMG-IV): sequencing the most valuable type-strain genomes for metagenomic binning, comparative biology and taxonomic classification.</title>
        <authorList>
            <person name="Goeker M."/>
        </authorList>
    </citation>
    <scope>NUCLEOTIDE SEQUENCE [LARGE SCALE GENOMIC DNA]</scope>
    <source>
        <strain evidence="7 8">DSM 19619</strain>
    </source>
</reference>
<evidence type="ECO:0000256" key="2">
    <source>
        <dbReference type="ARBA" id="ARBA00010333"/>
    </source>
</evidence>
<protein>
    <submittedName>
        <fullName evidence="7">Polar amino acid transport system substrate-binding protein</fullName>
    </submittedName>
</protein>
<accession>A0ABU0JHL5</accession>
<dbReference type="SMART" id="SM00062">
    <property type="entry name" value="PBPb"/>
    <property type="match status" value="1"/>
</dbReference>
<organism evidence="7 8">
    <name type="scientific">Labrys wisconsinensis</name>
    <dbReference type="NCBI Taxonomy" id="425677"/>
    <lineage>
        <taxon>Bacteria</taxon>
        <taxon>Pseudomonadati</taxon>
        <taxon>Pseudomonadota</taxon>
        <taxon>Alphaproteobacteria</taxon>
        <taxon>Hyphomicrobiales</taxon>
        <taxon>Xanthobacteraceae</taxon>
        <taxon>Labrys</taxon>
    </lineage>
</organism>
<evidence type="ECO:0000256" key="1">
    <source>
        <dbReference type="ARBA" id="ARBA00004196"/>
    </source>
</evidence>
<dbReference type="InterPro" id="IPR018313">
    <property type="entry name" value="SBP_3_CS"/>
</dbReference>
<dbReference type="Pfam" id="PF00497">
    <property type="entry name" value="SBP_bac_3"/>
    <property type="match status" value="1"/>
</dbReference>
<dbReference type="InterPro" id="IPR001638">
    <property type="entry name" value="Solute-binding_3/MltF_N"/>
</dbReference>